<feature type="domain" description="HTH gntR-type" evidence="4">
    <location>
        <begin position="5"/>
        <end position="73"/>
    </location>
</feature>
<keyword evidence="6" id="KW-1185">Reference proteome</keyword>
<reference evidence="5 6" key="1">
    <citation type="submission" date="2017-05" db="EMBL/GenBank/DDBJ databases">
        <title>Genomic insights into alkan degradation activity of Oleiphilus messinensis.</title>
        <authorList>
            <person name="Kozyavkin S.A."/>
            <person name="Slesarev A.I."/>
            <person name="Golyshin P.N."/>
            <person name="Korzhenkov A."/>
            <person name="Golyshina O.N."/>
            <person name="Toshchakov S.V."/>
        </authorList>
    </citation>
    <scope>NUCLEOTIDE SEQUENCE [LARGE SCALE GENOMIC DNA]</scope>
    <source>
        <strain evidence="5 6">ME102</strain>
    </source>
</reference>
<keyword evidence="3" id="KW-0804">Transcription</keyword>
<dbReference type="Gene3D" id="1.10.10.10">
    <property type="entry name" value="Winged helix-like DNA-binding domain superfamily/Winged helix DNA-binding domain"/>
    <property type="match status" value="1"/>
</dbReference>
<dbReference type="PROSITE" id="PS50949">
    <property type="entry name" value="HTH_GNTR"/>
    <property type="match status" value="1"/>
</dbReference>
<accession>A0A1Y0IBL0</accession>
<dbReference type="GO" id="GO:0003700">
    <property type="term" value="F:DNA-binding transcription factor activity"/>
    <property type="evidence" value="ECO:0007669"/>
    <property type="project" value="InterPro"/>
</dbReference>
<organism evidence="5 6">
    <name type="scientific">Oleiphilus messinensis</name>
    <dbReference type="NCBI Taxonomy" id="141451"/>
    <lineage>
        <taxon>Bacteria</taxon>
        <taxon>Pseudomonadati</taxon>
        <taxon>Pseudomonadota</taxon>
        <taxon>Gammaproteobacteria</taxon>
        <taxon>Oceanospirillales</taxon>
        <taxon>Oleiphilaceae</taxon>
        <taxon>Oleiphilus</taxon>
    </lineage>
</organism>
<keyword evidence="2" id="KW-0238">DNA-binding</keyword>
<name>A0A1Y0IBL0_9GAMM</name>
<keyword evidence="1" id="KW-0805">Transcription regulation</keyword>
<evidence type="ECO:0000256" key="2">
    <source>
        <dbReference type="ARBA" id="ARBA00023125"/>
    </source>
</evidence>
<dbReference type="InterPro" id="IPR011663">
    <property type="entry name" value="UTRA"/>
</dbReference>
<dbReference type="Proteomes" id="UP000196027">
    <property type="component" value="Chromosome"/>
</dbReference>
<dbReference type="EMBL" id="CP021425">
    <property type="protein sequence ID" value="ARU57907.1"/>
    <property type="molecule type" value="Genomic_DNA"/>
</dbReference>
<dbReference type="OrthoDB" id="9784545at2"/>
<dbReference type="SUPFAM" id="SSF46785">
    <property type="entry name" value="Winged helix' DNA-binding domain"/>
    <property type="match status" value="1"/>
</dbReference>
<dbReference type="InterPro" id="IPR050679">
    <property type="entry name" value="Bact_HTH_transcr_reg"/>
</dbReference>
<dbReference type="PRINTS" id="PR00035">
    <property type="entry name" value="HTHGNTR"/>
</dbReference>
<evidence type="ECO:0000259" key="4">
    <source>
        <dbReference type="PROSITE" id="PS50949"/>
    </source>
</evidence>
<dbReference type="Pfam" id="PF07702">
    <property type="entry name" value="UTRA"/>
    <property type="match status" value="1"/>
</dbReference>
<dbReference type="InterPro" id="IPR036390">
    <property type="entry name" value="WH_DNA-bd_sf"/>
</dbReference>
<dbReference type="PANTHER" id="PTHR44846:SF1">
    <property type="entry name" value="MANNOSYL-D-GLYCERATE TRANSPORT_METABOLISM SYSTEM REPRESSOR MNGR-RELATED"/>
    <property type="match status" value="1"/>
</dbReference>
<proteinExistence type="predicted"/>
<dbReference type="PANTHER" id="PTHR44846">
    <property type="entry name" value="MANNOSYL-D-GLYCERATE TRANSPORT/METABOLISM SYSTEM REPRESSOR MNGR-RELATED"/>
    <property type="match status" value="1"/>
</dbReference>
<dbReference type="RefSeq" id="WP_087462752.1">
    <property type="nucleotide sequence ID" value="NZ_CP021425.1"/>
</dbReference>
<dbReference type="AlphaFoldDB" id="A0A1Y0IBL0"/>
<evidence type="ECO:0000313" key="6">
    <source>
        <dbReference type="Proteomes" id="UP000196027"/>
    </source>
</evidence>
<sequence length="238" mass="27657">MEKNQKQYLLIRNQLASEIETDRYPVRSKIPSERELVERFGCTRITIREALMQLEADNLIYRQERRGWFVTPPKLVYRPEKKQSFLDMTSEQNRSGTTALISAETIVANRKTYQELQIPPGSMVHNIRRLRSLEGRPVLYESIYLPVDQFTDLLSQDLAGSLTRLLNTYYNESIHRETIRIASTTFNPSAAEALGVLPSRTGIRVNRLRMNENNIPVELDWEFWLSDALEFEVATFTA</sequence>
<evidence type="ECO:0000256" key="1">
    <source>
        <dbReference type="ARBA" id="ARBA00023015"/>
    </source>
</evidence>
<dbReference type="Gene3D" id="3.40.1410.10">
    <property type="entry name" value="Chorismate lyase-like"/>
    <property type="match status" value="1"/>
</dbReference>
<dbReference type="CDD" id="cd07377">
    <property type="entry name" value="WHTH_GntR"/>
    <property type="match status" value="1"/>
</dbReference>
<dbReference type="InterPro" id="IPR036388">
    <property type="entry name" value="WH-like_DNA-bd_sf"/>
</dbReference>
<dbReference type="SMART" id="SM00345">
    <property type="entry name" value="HTH_GNTR"/>
    <property type="match status" value="1"/>
</dbReference>
<dbReference type="GO" id="GO:0045892">
    <property type="term" value="P:negative regulation of DNA-templated transcription"/>
    <property type="evidence" value="ECO:0007669"/>
    <property type="project" value="TreeGrafter"/>
</dbReference>
<dbReference type="Pfam" id="PF00392">
    <property type="entry name" value="GntR"/>
    <property type="match status" value="1"/>
</dbReference>
<gene>
    <name evidence="5" type="ORF">OLMES_3887</name>
</gene>
<dbReference type="SUPFAM" id="SSF64288">
    <property type="entry name" value="Chorismate lyase-like"/>
    <property type="match status" value="1"/>
</dbReference>
<dbReference type="InterPro" id="IPR000524">
    <property type="entry name" value="Tscrpt_reg_HTH_GntR"/>
</dbReference>
<dbReference type="SMART" id="SM00866">
    <property type="entry name" value="UTRA"/>
    <property type="match status" value="1"/>
</dbReference>
<dbReference type="GO" id="GO:0003677">
    <property type="term" value="F:DNA binding"/>
    <property type="evidence" value="ECO:0007669"/>
    <property type="project" value="UniProtKB-KW"/>
</dbReference>
<dbReference type="InterPro" id="IPR028978">
    <property type="entry name" value="Chorismate_lyase_/UTRA_dom_sf"/>
</dbReference>
<evidence type="ECO:0000313" key="5">
    <source>
        <dbReference type="EMBL" id="ARU57907.1"/>
    </source>
</evidence>
<dbReference type="KEGG" id="ome:OLMES_3887"/>
<protein>
    <submittedName>
        <fullName evidence="5">GntR family transcriptional regulator</fullName>
    </submittedName>
</protein>
<evidence type="ECO:0000256" key="3">
    <source>
        <dbReference type="ARBA" id="ARBA00023163"/>
    </source>
</evidence>